<dbReference type="InterPro" id="IPR023996">
    <property type="entry name" value="TonB-dep_OMP_SusC/RagA"/>
</dbReference>
<evidence type="ECO:0000256" key="4">
    <source>
        <dbReference type="ARBA" id="ARBA00022692"/>
    </source>
</evidence>
<keyword evidence="5 7" id="KW-0472">Membrane</keyword>
<dbReference type="EMBL" id="JJMU01000024">
    <property type="protein sequence ID" value="KGE14646.1"/>
    <property type="molecule type" value="Genomic_DNA"/>
</dbReference>
<reference evidence="9 10" key="2">
    <citation type="journal article" date="2015" name="PLoS ONE">
        <title>Whole-Genome Optical Mapping and Finished Genome Sequence of Sphingobacterium deserti sp. nov., a New Species Isolated from the Western Desert of China.</title>
        <authorList>
            <person name="Teng C."/>
            <person name="Zhou Z."/>
            <person name="Molnar I."/>
            <person name="Li X."/>
            <person name="Tang R."/>
            <person name="Chen M."/>
            <person name="Wang L."/>
            <person name="Su S."/>
            <person name="Zhang W."/>
            <person name="Lin M."/>
        </authorList>
    </citation>
    <scope>NUCLEOTIDE SEQUENCE [LARGE SCALE GENOMIC DNA]</scope>
    <source>
        <strain evidence="10">ACCC05744</strain>
    </source>
</reference>
<organism evidence="9 10">
    <name type="scientific">Sphingobacterium deserti</name>
    <dbReference type="NCBI Taxonomy" id="1229276"/>
    <lineage>
        <taxon>Bacteria</taxon>
        <taxon>Pseudomonadati</taxon>
        <taxon>Bacteroidota</taxon>
        <taxon>Sphingobacteriia</taxon>
        <taxon>Sphingobacteriales</taxon>
        <taxon>Sphingobacteriaceae</taxon>
        <taxon>Sphingobacterium</taxon>
    </lineage>
</organism>
<dbReference type="InterPro" id="IPR023997">
    <property type="entry name" value="TonB-dep_OMP_SusC/RagA_CS"/>
</dbReference>
<dbReference type="InterPro" id="IPR037066">
    <property type="entry name" value="Plug_dom_sf"/>
</dbReference>
<dbReference type="PATRIC" id="fig|1229276.3.peg.1727"/>
<dbReference type="AlphaFoldDB" id="A0A0B8T1S7"/>
<dbReference type="NCBIfam" id="TIGR04056">
    <property type="entry name" value="OMP_RagA_SusC"/>
    <property type="match status" value="1"/>
</dbReference>
<gene>
    <name evidence="9" type="ORF">DI53_1675</name>
</gene>
<dbReference type="Pfam" id="PF13715">
    <property type="entry name" value="CarbopepD_reg_2"/>
    <property type="match status" value="1"/>
</dbReference>
<sequence length="1054" mass="115148">MLKKDNHTKFSDYSFQKLMSKKLIYSILILVCLASVSVAFAQTSRQGTIVEAATGKPIGDATVTIKGTQRQTNTNANGRFTLEKVASGSTLIISSIGYSSLEIPAESDLSAIQLTPSTKDLDEVVVIAYGTSKKSDFTGSVSTISGEQLQRAQVSSISKALQGLAPGLQSVSSSGQPGTDATIRIRGIGSINASSDPLYVVDGVPYGGSLSAINPADVESISVLKDATASALYGSRAANGVILVTTKQGRSGVKPAVDARFTQGYSSRAVRDYEHLSTNQYFELYWEGLYNQLVATNTPATAAQLASGRVVQELGINPYGANFPQPVGADGKIVSGATPLWNDNWQRELEQLAPRTEATLNISGGGENNQYYISGNYLNDQGIGVGSGNRRYNIRSNSTVNVTPWLDVGVNVSATATKQDYPQSEDSQVSNVINFGRRLPSFYPVYARNPDGSYVTDGSNERVIDFGSYRPSAANPNWNLLGTYDLDLRETLKDEVSTRAFVQVKISDNFSFRSSYNIDYRNQTGHNYTNPLLGGSANINGSVSKSNARNVSWTQNNILTYDKSFETGHGLKVLVGQELFNYNSRSFNGSRQNFVLPYLYEPVAASQLNSFTGSSQDHRILSFLGRVEYDYNKRYLFTGSLRTDGTSRFSPEQRWGTFWSLGGAWKLAEEGFLRESSWINLLNLKGSYGGQGNDNIGTYYAYEALYAIANNLGEGGVRPSRLPTPGLKWETNLNLNVGVDFGLFNNRLSGTLEFFDRRSKDLLFSRPLPPSSGFSAIDENVGSLKNTGFELDLRATAIRSADFHWDIAFNIAHFRNKITSLPQKQIISGTKRLEVGKSVYDFWLRDWAGVDPANGNPLWYQDITEPDANGVQQVVGKTTTSNYSAATFYYTGSSLPDVYGGLTNTFGYKGFELSFLFSYSIGGKILDGDIPALYHNGTAGVAWHKDMVNRWTADNTETDVPRLGGASAQAASQSTRFLYDASYVRLRNLSLSYTFPTRIANRLGLGRLSANLLGENLLTFFGHEGMDPEQSVGGTTYFRYPAMRVVSGGINFGF</sequence>
<evidence type="ECO:0000256" key="2">
    <source>
        <dbReference type="ARBA" id="ARBA00022448"/>
    </source>
</evidence>
<evidence type="ECO:0000256" key="3">
    <source>
        <dbReference type="ARBA" id="ARBA00022452"/>
    </source>
</evidence>
<feature type="domain" description="TonB-dependent receptor plug" evidence="8">
    <location>
        <begin position="134"/>
        <end position="241"/>
    </location>
</feature>
<dbReference type="NCBIfam" id="TIGR04057">
    <property type="entry name" value="SusC_RagA_signa"/>
    <property type="match status" value="1"/>
</dbReference>
<keyword evidence="10" id="KW-1185">Reference proteome</keyword>
<dbReference type="InterPro" id="IPR039426">
    <property type="entry name" value="TonB-dep_rcpt-like"/>
</dbReference>
<dbReference type="eggNOG" id="COG4771">
    <property type="taxonomic scope" value="Bacteria"/>
</dbReference>
<name>A0A0B8T1S7_9SPHI</name>
<evidence type="ECO:0000256" key="1">
    <source>
        <dbReference type="ARBA" id="ARBA00004571"/>
    </source>
</evidence>
<dbReference type="FunFam" id="2.170.130.10:FF:000008">
    <property type="entry name" value="SusC/RagA family TonB-linked outer membrane protein"/>
    <property type="match status" value="1"/>
</dbReference>
<evidence type="ECO:0000313" key="9">
    <source>
        <dbReference type="EMBL" id="KGE14646.1"/>
    </source>
</evidence>
<dbReference type="Gene3D" id="2.170.130.10">
    <property type="entry name" value="TonB-dependent receptor, plug domain"/>
    <property type="match status" value="1"/>
</dbReference>
<dbReference type="Pfam" id="PF07715">
    <property type="entry name" value="Plug"/>
    <property type="match status" value="1"/>
</dbReference>
<dbReference type="InterPro" id="IPR036942">
    <property type="entry name" value="Beta-barrel_TonB_sf"/>
</dbReference>
<keyword evidence="9" id="KW-0675">Receptor</keyword>
<keyword evidence="6 7" id="KW-0998">Cell outer membrane</keyword>
<evidence type="ECO:0000259" key="8">
    <source>
        <dbReference type="Pfam" id="PF07715"/>
    </source>
</evidence>
<dbReference type="InterPro" id="IPR012910">
    <property type="entry name" value="Plug_dom"/>
</dbReference>
<keyword evidence="3 7" id="KW-1134">Transmembrane beta strand</keyword>
<evidence type="ECO:0000256" key="6">
    <source>
        <dbReference type="ARBA" id="ARBA00023237"/>
    </source>
</evidence>
<evidence type="ECO:0000256" key="5">
    <source>
        <dbReference type="ARBA" id="ARBA00023136"/>
    </source>
</evidence>
<dbReference type="SUPFAM" id="SSF49464">
    <property type="entry name" value="Carboxypeptidase regulatory domain-like"/>
    <property type="match status" value="1"/>
</dbReference>
<dbReference type="GO" id="GO:0009279">
    <property type="term" value="C:cell outer membrane"/>
    <property type="evidence" value="ECO:0007669"/>
    <property type="project" value="UniProtKB-SubCell"/>
</dbReference>
<evidence type="ECO:0000256" key="7">
    <source>
        <dbReference type="PROSITE-ProRule" id="PRU01360"/>
    </source>
</evidence>
<dbReference type="InterPro" id="IPR008969">
    <property type="entry name" value="CarboxyPept-like_regulatory"/>
</dbReference>
<comment type="caution">
    <text evidence="9">The sequence shown here is derived from an EMBL/GenBank/DDBJ whole genome shotgun (WGS) entry which is preliminary data.</text>
</comment>
<keyword evidence="4 7" id="KW-0812">Transmembrane</keyword>
<accession>A0A0B8T1S7</accession>
<dbReference type="Gene3D" id="2.40.170.20">
    <property type="entry name" value="TonB-dependent receptor, beta-barrel domain"/>
    <property type="match status" value="1"/>
</dbReference>
<dbReference type="eggNOG" id="COG1629">
    <property type="taxonomic scope" value="Bacteria"/>
</dbReference>
<reference evidence="10" key="1">
    <citation type="submission" date="2014-04" db="EMBL/GenBank/DDBJ databases">
        <title>Whole-Genome optical mapping and complete genome sequence of Sphingobacterium deserti sp. nov., a new spaces isolated from desert in the west of China.</title>
        <authorList>
            <person name="Teng C."/>
            <person name="Zhou Z."/>
            <person name="Li X."/>
            <person name="Chen M."/>
            <person name="Lin M."/>
            <person name="Wang L."/>
            <person name="Su S."/>
            <person name="Zhang C."/>
            <person name="Zhang W."/>
        </authorList>
    </citation>
    <scope>NUCLEOTIDE SEQUENCE [LARGE SCALE GENOMIC DNA]</scope>
    <source>
        <strain evidence="10">ACCC05744</strain>
    </source>
</reference>
<comment type="subcellular location">
    <subcellularLocation>
        <location evidence="1 7">Cell outer membrane</location>
        <topology evidence="1 7">Multi-pass membrane protein</topology>
    </subcellularLocation>
</comment>
<dbReference type="STRING" id="1229276.DI53_1675"/>
<dbReference type="PROSITE" id="PS52016">
    <property type="entry name" value="TONB_DEPENDENT_REC_3"/>
    <property type="match status" value="1"/>
</dbReference>
<keyword evidence="2 7" id="KW-0813">Transport</keyword>
<dbReference type="Gene3D" id="2.60.40.1120">
    <property type="entry name" value="Carboxypeptidase-like, regulatory domain"/>
    <property type="match status" value="1"/>
</dbReference>
<comment type="similarity">
    <text evidence="7">Belongs to the TonB-dependent receptor family.</text>
</comment>
<proteinExistence type="inferred from homology"/>
<dbReference type="SUPFAM" id="SSF56935">
    <property type="entry name" value="Porins"/>
    <property type="match status" value="1"/>
</dbReference>
<protein>
    <submittedName>
        <fullName evidence="9">TonB-dependent receptor plug</fullName>
    </submittedName>
</protein>
<evidence type="ECO:0000313" key="10">
    <source>
        <dbReference type="Proteomes" id="UP000031802"/>
    </source>
</evidence>
<dbReference type="Proteomes" id="UP000031802">
    <property type="component" value="Unassembled WGS sequence"/>
</dbReference>